<dbReference type="Proteomes" id="UP000094053">
    <property type="component" value="Unassembled WGS sequence"/>
</dbReference>
<dbReference type="AlphaFoldDB" id="A0A1E3RC22"/>
<dbReference type="STRING" id="1776.BHQ18_23980"/>
<keyword evidence="3" id="KW-1185">Reference proteome</keyword>
<gene>
    <name evidence="2" type="ORF">BHQ18_23980</name>
</gene>
<dbReference type="OrthoDB" id="4764733at2"/>
<evidence type="ECO:0000313" key="2">
    <source>
        <dbReference type="EMBL" id="ODQ87450.1"/>
    </source>
</evidence>
<reference evidence="3" key="1">
    <citation type="submission" date="2016-09" db="EMBL/GenBank/DDBJ databases">
        <authorList>
            <person name="Greninger A.L."/>
            <person name="Jerome K.R."/>
            <person name="Mcnair B."/>
            <person name="Wallis C."/>
            <person name="Fang F."/>
        </authorList>
    </citation>
    <scope>NUCLEOTIDE SEQUENCE [LARGE SCALE GENOMIC DNA]</scope>
    <source>
        <strain evidence="3">M6</strain>
    </source>
</reference>
<protein>
    <recommendedName>
        <fullName evidence="4">Secreted protein</fullName>
    </recommendedName>
</protein>
<evidence type="ECO:0000313" key="3">
    <source>
        <dbReference type="Proteomes" id="UP000094053"/>
    </source>
</evidence>
<accession>A0A1E3RC22</accession>
<evidence type="ECO:0008006" key="4">
    <source>
        <dbReference type="Google" id="ProtNLM"/>
    </source>
</evidence>
<name>A0A1E3RC22_MYCFV</name>
<sequence>MKVTLGTIAMLLGSSAAAAAIITAPAAAAATVPNSNDAGRNTTTQRPGHVAIQVFPPAVTPPRIWGPSSSPMFLLGD</sequence>
<comment type="caution">
    <text evidence="2">The sequence shown here is derived from an EMBL/GenBank/DDBJ whole genome shotgun (WGS) entry which is preliminary data.</text>
</comment>
<organism evidence="2 3">
    <name type="scientific">Mycolicibacterium flavescens</name>
    <name type="common">Mycobacterium flavescens</name>
    <dbReference type="NCBI Taxonomy" id="1776"/>
    <lineage>
        <taxon>Bacteria</taxon>
        <taxon>Bacillati</taxon>
        <taxon>Actinomycetota</taxon>
        <taxon>Actinomycetes</taxon>
        <taxon>Mycobacteriales</taxon>
        <taxon>Mycobacteriaceae</taxon>
        <taxon>Mycolicibacterium</taxon>
    </lineage>
</organism>
<keyword evidence="1" id="KW-0732">Signal</keyword>
<feature type="chain" id="PRO_5009134715" description="Secreted protein" evidence="1">
    <location>
        <begin position="30"/>
        <end position="77"/>
    </location>
</feature>
<dbReference type="EMBL" id="MIHA01000022">
    <property type="protein sequence ID" value="ODQ87450.1"/>
    <property type="molecule type" value="Genomic_DNA"/>
</dbReference>
<proteinExistence type="predicted"/>
<dbReference type="RefSeq" id="WP_069416152.1">
    <property type="nucleotide sequence ID" value="NZ_JACKUL010000010.1"/>
</dbReference>
<feature type="signal peptide" evidence="1">
    <location>
        <begin position="1"/>
        <end position="29"/>
    </location>
</feature>
<evidence type="ECO:0000256" key="1">
    <source>
        <dbReference type="SAM" id="SignalP"/>
    </source>
</evidence>